<dbReference type="PANTHER" id="PTHR14136:SF17">
    <property type="entry name" value="BTB_POZ DOMAIN-CONTAINING PROTEIN KCTD9"/>
    <property type="match status" value="1"/>
</dbReference>
<keyword evidence="3" id="KW-1185">Reference proteome</keyword>
<gene>
    <name evidence="2" type="ordered locus">MICA_1770</name>
</gene>
<dbReference type="EMBL" id="CP002382">
    <property type="protein sequence ID" value="AEP10082.1"/>
    <property type="molecule type" value="Genomic_DNA"/>
</dbReference>
<dbReference type="eggNOG" id="COG1357">
    <property type="taxonomic scope" value="Bacteria"/>
</dbReference>
<dbReference type="Pfam" id="PF00805">
    <property type="entry name" value="Pentapeptide"/>
    <property type="match status" value="1"/>
</dbReference>
<dbReference type="AlphaFoldDB" id="G2KST7"/>
<name>G2KST7_MICAA</name>
<proteinExistence type="predicted"/>
<accession>G2KST7</accession>
<dbReference type="RefSeq" id="WP_014103305.1">
    <property type="nucleotide sequence ID" value="NC_016026.1"/>
</dbReference>
<evidence type="ECO:0000256" key="1">
    <source>
        <dbReference type="SAM" id="MobiDB-lite"/>
    </source>
</evidence>
<dbReference type="STRING" id="856793.MICA_1770"/>
<organism evidence="2 3">
    <name type="scientific">Micavibrio aeruginosavorus (strain ARL-13)</name>
    <dbReference type="NCBI Taxonomy" id="856793"/>
    <lineage>
        <taxon>Bacteria</taxon>
        <taxon>Pseudomonadati</taxon>
        <taxon>Bdellovibrionota</taxon>
        <taxon>Bdellovibrionia</taxon>
        <taxon>Bdellovibrionales</taxon>
        <taxon>Pseudobdellovibrionaceae</taxon>
        <taxon>Micavibrio</taxon>
    </lineage>
</organism>
<reference evidence="2 3" key="1">
    <citation type="journal article" date="2011" name="BMC Genomics">
        <title>Genomic insights into an obligate epibiotic bacterial predator: Micavibrio aeruginosavorus ARL-13.</title>
        <authorList>
            <person name="Wang Z."/>
            <person name="Kadouri D."/>
            <person name="Wu M."/>
        </authorList>
    </citation>
    <scope>NUCLEOTIDE SEQUENCE [LARGE SCALE GENOMIC DNA]</scope>
    <source>
        <strain evidence="2 3">ARL-13</strain>
    </source>
</reference>
<dbReference type="InterPro" id="IPR001646">
    <property type="entry name" value="5peptide_repeat"/>
</dbReference>
<protein>
    <submittedName>
        <fullName evidence="2">Pentapeptide repeats family protein</fullName>
    </submittedName>
</protein>
<feature type="region of interest" description="Disordered" evidence="1">
    <location>
        <begin position="221"/>
        <end position="244"/>
    </location>
</feature>
<dbReference type="PANTHER" id="PTHR14136">
    <property type="entry name" value="BTB_POZ DOMAIN-CONTAINING PROTEIN KCTD9"/>
    <property type="match status" value="1"/>
</dbReference>
<sequence>MGKHNIMGTIILRTASGHVIYKSNRTHHRAAVEDAVMDGVSLHHADLSGLDLSHGDFDGGNFRHVNFDGSNMTGTNLSECRMTGASFKNVALHGACMAQSHLIDCDFSGVLFGGTDIFGTVIRGCRFDTQSALELHFHDCDIFEKNMFVDVSGLPCPINRPPVTILGGPSIMAITTTHVIMGNKAMTIAEWMRANTMIEKSPSHGLALAHLRLMRGADTQPPATDVAPPGIGAAPSMMGTNNFP</sequence>
<evidence type="ECO:0000313" key="2">
    <source>
        <dbReference type="EMBL" id="AEP10082.1"/>
    </source>
</evidence>
<dbReference type="Gene3D" id="2.160.20.80">
    <property type="entry name" value="E3 ubiquitin-protein ligase SopA"/>
    <property type="match status" value="1"/>
</dbReference>
<dbReference type="InterPro" id="IPR051082">
    <property type="entry name" value="Pentapeptide-BTB/POZ_domain"/>
</dbReference>
<dbReference type="HOGENOM" id="CLU_1137010_0_0_5"/>
<dbReference type="Proteomes" id="UP000009286">
    <property type="component" value="Chromosome"/>
</dbReference>
<dbReference type="SUPFAM" id="SSF141571">
    <property type="entry name" value="Pentapeptide repeat-like"/>
    <property type="match status" value="1"/>
</dbReference>
<dbReference type="KEGG" id="mai:MICA_1770"/>
<evidence type="ECO:0000313" key="3">
    <source>
        <dbReference type="Proteomes" id="UP000009286"/>
    </source>
</evidence>